<keyword evidence="1" id="KW-0227">DNA damage</keyword>
<dbReference type="PANTHER" id="PTHR10492:SF57">
    <property type="entry name" value="ATP-DEPENDENT DNA HELICASE"/>
    <property type="match status" value="1"/>
</dbReference>
<dbReference type="GO" id="GO:0043139">
    <property type="term" value="F:5'-3' DNA helicase activity"/>
    <property type="evidence" value="ECO:0007669"/>
    <property type="project" value="UniProtKB-EC"/>
</dbReference>
<dbReference type="OrthoDB" id="1435114at2759"/>
<evidence type="ECO:0000256" key="1">
    <source>
        <dbReference type="RuleBase" id="RU363044"/>
    </source>
</evidence>
<evidence type="ECO:0000259" key="2">
    <source>
        <dbReference type="Pfam" id="PF05970"/>
    </source>
</evidence>
<name>A0A2U1NFV0_ARTAN</name>
<keyword evidence="1" id="KW-0378">Hydrolase</keyword>
<accession>A0A2U1NFV0</accession>
<keyword evidence="1" id="KW-0067">ATP-binding</keyword>
<dbReference type="GO" id="GO:0000723">
    <property type="term" value="P:telomere maintenance"/>
    <property type="evidence" value="ECO:0007669"/>
    <property type="project" value="InterPro"/>
</dbReference>
<dbReference type="InterPro" id="IPR010285">
    <property type="entry name" value="DNA_helicase_pif1-like_DEAD"/>
</dbReference>
<keyword evidence="1" id="KW-0234">DNA repair</keyword>
<sequence>MMIHLSLLVVPKRNKRLRHPLIDEDTDDEFDNIIEDNDIHISDTIEEGTNDEDEIGLEELETNSDESTYEVDDLDNFIDDEDATSDDTDDENNDDLFFNDDNIALYYIEELMRSRGTTLRRWPEVPFLDERYITEFGNRLIYDETDYNPVELQSEYERLYASLTTEQKAVYDTIVNSVDTGTRGVYFVYGYRGTRKMFLLKTLATSIRRKCDIVLKTLASLLI</sequence>
<dbReference type="GO" id="GO:0005524">
    <property type="term" value="F:ATP binding"/>
    <property type="evidence" value="ECO:0007669"/>
    <property type="project" value="UniProtKB-KW"/>
</dbReference>
<dbReference type="Proteomes" id="UP000245207">
    <property type="component" value="Unassembled WGS sequence"/>
</dbReference>
<dbReference type="AlphaFoldDB" id="A0A2U1NFV0"/>
<dbReference type="GO" id="GO:0016887">
    <property type="term" value="F:ATP hydrolysis activity"/>
    <property type="evidence" value="ECO:0007669"/>
    <property type="project" value="RHEA"/>
</dbReference>
<protein>
    <recommendedName>
        <fullName evidence="1">ATP-dependent DNA helicase</fullName>
        <ecNumber evidence="1">5.6.2.3</ecNumber>
    </recommendedName>
</protein>
<evidence type="ECO:0000313" key="3">
    <source>
        <dbReference type="EMBL" id="PWA72320.1"/>
    </source>
</evidence>
<comment type="cofactor">
    <cofactor evidence="1">
        <name>Mg(2+)</name>
        <dbReference type="ChEBI" id="CHEBI:18420"/>
    </cofactor>
</comment>
<reference evidence="3 4" key="1">
    <citation type="journal article" date="2018" name="Mol. Plant">
        <title>The genome of Artemisia annua provides insight into the evolution of Asteraceae family and artemisinin biosynthesis.</title>
        <authorList>
            <person name="Shen Q."/>
            <person name="Zhang L."/>
            <person name="Liao Z."/>
            <person name="Wang S."/>
            <person name="Yan T."/>
            <person name="Shi P."/>
            <person name="Liu M."/>
            <person name="Fu X."/>
            <person name="Pan Q."/>
            <person name="Wang Y."/>
            <person name="Lv Z."/>
            <person name="Lu X."/>
            <person name="Zhang F."/>
            <person name="Jiang W."/>
            <person name="Ma Y."/>
            <person name="Chen M."/>
            <person name="Hao X."/>
            <person name="Li L."/>
            <person name="Tang Y."/>
            <person name="Lv G."/>
            <person name="Zhou Y."/>
            <person name="Sun X."/>
            <person name="Brodelius P.E."/>
            <person name="Rose J.K.C."/>
            <person name="Tang K."/>
        </authorList>
    </citation>
    <scope>NUCLEOTIDE SEQUENCE [LARGE SCALE GENOMIC DNA]</scope>
    <source>
        <strain evidence="4">cv. Huhao1</strain>
        <tissue evidence="3">Leaf</tissue>
    </source>
</reference>
<comment type="caution">
    <text evidence="3">The sequence shown here is derived from an EMBL/GenBank/DDBJ whole genome shotgun (WGS) entry which is preliminary data.</text>
</comment>
<keyword evidence="1" id="KW-0233">DNA recombination</keyword>
<feature type="domain" description="DNA helicase Pif1-like DEAD-box helicase" evidence="2">
    <location>
        <begin position="163"/>
        <end position="219"/>
    </location>
</feature>
<dbReference type="PANTHER" id="PTHR10492">
    <property type="match status" value="1"/>
</dbReference>
<dbReference type="GO" id="GO:0006281">
    <property type="term" value="P:DNA repair"/>
    <property type="evidence" value="ECO:0007669"/>
    <property type="project" value="UniProtKB-KW"/>
</dbReference>
<gene>
    <name evidence="3" type="ORF">CTI12_AA270430</name>
</gene>
<keyword evidence="1 3" id="KW-0347">Helicase</keyword>
<organism evidence="3 4">
    <name type="scientific">Artemisia annua</name>
    <name type="common">Sweet wormwood</name>
    <dbReference type="NCBI Taxonomy" id="35608"/>
    <lineage>
        <taxon>Eukaryota</taxon>
        <taxon>Viridiplantae</taxon>
        <taxon>Streptophyta</taxon>
        <taxon>Embryophyta</taxon>
        <taxon>Tracheophyta</taxon>
        <taxon>Spermatophyta</taxon>
        <taxon>Magnoliopsida</taxon>
        <taxon>eudicotyledons</taxon>
        <taxon>Gunneridae</taxon>
        <taxon>Pentapetalae</taxon>
        <taxon>asterids</taxon>
        <taxon>campanulids</taxon>
        <taxon>Asterales</taxon>
        <taxon>Asteraceae</taxon>
        <taxon>Asteroideae</taxon>
        <taxon>Anthemideae</taxon>
        <taxon>Artemisiinae</taxon>
        <taxon>Artemisia</taxon>
    </lineage>
</organism>
<keyword evidence="1" id="KW-0547">Nucleotide-binding</keyword>
<comment type="catalytic activity">
    <reaction evidence="1">
        <text>ATP + H2O = ADP + phosphate + H(+)</text>
        <dbReference type="Rhea" id="RHEA:13065"/>
        <dbReference type="ChEBI" id="CHEBI:15377"/>
        <dbReference type="ChEBI" id="CHEBI:15378"/>
        <dbReference type="ChEBI" id="CHEBI:30616"/>
        <dbReference type="ChEBI" id="CHEBI:43474"/>
        <dbReference type="ChEBI" id="CHEBI:456216"/>
        <dbReference type="EC" id="5.6.2.3"/>
    </reaction>
</comment>
<evidence type="ECO:0000313" key="4">
    <source>
        <dbReference type="Proteomes" id="UP000245207"/>
    </source>
</evidence>
<keyword evidence="4" id="KW-1185">Reference proteome</keyword>
<dbReference type="EMBL" id="PKPP01002919">
    <property type="protein sequence ID" value="PWA72320.1"/>
    <property type="molecule type" value="Genomic_DNA"/>
</dbReference>
<dbReference type="Pfam" id="PF05970">
    <property type="entry name" value="PIF1"/>
    <property type="match status" value="1"/>
</dbReference>
<proteinExistence type="inferred from homology"/>
<dbReference type="GO" id="GO:0006310">
    <property type="term" value="P:DNA recombination"/>
    <property type="evidence" value="ECO:0007669"/>
    <property type="project" value="UniProtKB-KW"/>
</dbReference>
<dbReference type="EC" id="5.6.2.3" evidence="1"/>
<comment type="similarity">
    <text evidence="1">Belongs to the helicase family.</text>
</comment>